<sequence length="344" mass="35834">MIRECWSPSLRRPTAPHFRVTPVQGHLGSGTPRFRDTPVQGHPGSGTPRFRDTPVQGHPGSGTPRFRDTPLSPNNAVHHSTTAPSCSLCGSMPIGGCPSRAAFLPTATLGHRSPRHHTLVRGGSRPSPTFSARTRFPTRAVVAMASPPPSPITFVTGNANKLSEVQAILSTGDPPLVITSKALDLPELQGTPAAIAEAKARAAVEAVGGPVLVEDTSLAFSALGGLPGPYIKWFLEALGVDRLGTLLAAHEDKSAHAVCTFAYCGGVGQPVTVLEGRTPGVIVEPRGETRFGWDPVFQPDEGGGRTYAEMPAAAKNAISHRGRALAKVRAFLHTGGGGGGSDDS</sequence>
<dbReference type="EMBL" id="CM020618">
    <property type="protein sequence ID" value="KAK1861833.1"/>
    <property type="molecule type" value="Genomic_DNA"/>
</dbReference>
<reference evidence="1" key="1">
    <citation type="submission" date="2019-11" db="EMBL/GenBank/DDBJ databases">
        <title>Nori genome reveals adaptations in red seaweeds to the harsh intertidal environment.</title>
        <authorList>
            <person name="Wang D."/>
            <person name="Mao Y."/>
        </authorList>
    </citation>
    <scope>NUCLEOTIDE SEQUENCE</scope>
    <source>
        <tissue evidence="1">Gametophyte</tissue>
    </source>
</reference>
<gene>
    <name evidence="1" type="ORF">I4F81_004413</name>
</gene>
<comment type="caution">
    <text evidence="1">The sequence shown here is derived from an EMBL/GenBank/DDBJ whole genome shotgun (WGS) entry which is preliminary data.</text>
</comment>
<evidence type="ECO:0000313" key="1">
    <source>
        <dbReference type="EMBL" id="KAK1861833.1"/>
    </source>
</evidence>
<evidence type="ECO:0000313" key="2">
    <source>
        <dbReference type="Proteomes" id="UP000798662"/>
    </source>
</evidence>
<organism evidence="1 2">
    <name type="scientific">Pyropia yezoensis</name>
    <name type="common">Susabi-nori</name>
    <name type="synonym">Porphyra yezoensis</name>
    <dbReference type="NCBI Taxonomy" id="2788"/>
    <lineage>
        <taxon>Eukaryota</taxon>
        <taxon>Rhodophyta</taxon>
        <taxon>Bangiophyceae</taxon>
        <taxon>Bangiales</taxon>
        <taxon>Bangiaceae</taxon>
        <taxon>Pyropia</taxon>
    </lineage>
</organism>
<keyword evidence="2" id="KW-1185">Reference proteome</keyword>
<accession>A0ACC3BVC4</accession>
<name>A0ACC3BVC4_PYRYE</name>
<protein>
    <submittedName>
        <fullName evidence="1">Uncharacterized protein</fullName>
    </submittedName>
</protein>
<proteinExistence type="predicted"/>
<dbReference type="Proteomes" id="UP000798662">
    <property type="component" value="Chromosome 1"/>
</dbReference>